<feature type="transmembrane region" description="Helical" evidence="5">
    <location>
        <begin position="44"/>
        <end position="64"/>
    </location>
</feature>
<dbReference type="OrthoDB" id="10011262at2759"/>
<protein>
    <recommendedName>
        <fullName evidence="6">G-protein coupled receptors family 1 profile domain-containing protein</fullName>
    </recommendedName>
</protein>
<evidence type="ECO:0000313" key="8">
    <source>
        <dbReference type="Proteomes" id="UP000230423"/>
    </source>
</evidence>
<dbReference type="GO" id="GO:0016020">
    <property type="term" value="C:membrane"/>
    <property type="evidence" value="ECO:0007669"/>
    <property type="project" value="UniProtKB-SubCell"/>
</dbReference>
<evidence type="ECO:0000256" key="5">
    <source>
        <dbReference type="SAM" id="Phobius"/>
    </source>
</evidence>
<evidence type="ECO:0000259" key="6">
    <source>
        <dbReference type="PROSITE" id="PS50262"/>
    </source>
</evidence>
<dbReference type="PANTHER" id="PTHR46895:SF3">
    <property type="entry name" value="G-PROTEIN COUPLED RECEPTOR F59B2.13-RELATED"/>
    <property type="match status" value="1"/>
</dbReference>
<dbReference type="SUPFAM" id="SSF81321">
    <property type="entry name" value="Family A G protein-coupled receptor-like"/>
    <property type="match status" value="1"/>
</dbReference>
<name>A0A2G9V1S6_TELCI</name>
<sequence>MHLLAMLNWASAAAIWLILVICLERLMGIMYPLSARHHKRTSKTAMIVTVIVVTTGFLTSYYHFSYYCAYKRFCNGTQFHAMCIRSDSERWFRNQTNPSSALVKAVAHWGPHVNAVCVIVVPIILVVISNAMLIYTIRQRQKQFNSQASYKSESQMSGSQSRTEQKVTSTVCAIVTCFTITQGPSAFVNIMAEYYPIRNDFMIAVVSRLAFC</sequence>
<keyword evidence="4 5" id="KW-0472">Membrane</keyword>
<feature type="domain" description="G-protein coupled receptors family 1 profile" evidence="6">
    <location>
        <begin position="1"/>
        <end position="212"/>
    </location>
</feature>
<dbReference type="Gene3D" id="1.20.1070.10">
    <property type="entry name" value="Rhodopsin 7-helix transmembrane proteins"/>
    <property type="match status" value="1"/>
</dbReference>
<keyword evidence="2 5" id="KW-0812">Transmembrane</keyword>
<gene>
    <name evidence="7" type="ORF">TELCIR_01491</name>
</gene>
<dbReference type="EMBL" id="KZ345053">
    <property type="protein sequence ID" value="PIO76427.1"/>
    <property type="molecule type" value="Genomic_DNA"/>
</dbReference>
<proteinExistence type="predicted"/>
<comment type="subcellular location">
    <subcellularLocation>
        <location evidence="1">Membrane</location>
    </subcellularLocation>
</comment>
<dbReference type="GO" id="GO:0008528">
    <property type="term" value="F:G protein-coupled peptide receptor activity"/>
    <property type="evidence" value="ECO:0007669"/>
    <property type="project" value="InterPro"/>
</dbReference>
<dbReference type="PANTHER" id="PTHR46895">
    <property type="entry name" value="PROTEIN CBG20548-RELATED"/>
    <property type="match status" value="1"/>
</dbReference>
<dbReference type="PROSITE" id="PS50262">
    <property type="entry name" value="G_PROTEIN_RECEP_F1_2"/>
    <property type="match status" value="1"/>
</dbReference>
<reference evidence="7 8" key="1">
    <citation type="submission" date="2015-09" db="EMBL/GenBank/DDBJ databases">
        <title>Draft genome of the parasitic nematode Teladorsagia circumcincta isolate WARC Sus (inbred).</title>
        <authorList>
            <person name="Mitreva M."/>
        </authorList>
    </citation>
    <scope>NUCLEOTIDE SEQUENCE [LARGE SCALE GENOMIC DNA]</scope>
    <source>
        <strain evidence="7 8">S</strain>
    </source>
</reference>
<dbReference type="Proteomes" id="UP000230423">
    <property type="component" value="Unassembled WGS sequence"/>
</dbReference>
<dbReference type="Pfam" id="PF10324">
    <property type="entry name" value="7TM_GPCR_Srw"/>
    <property type="match status" value="1"/>
</dbReference>
<evidence type="ECO:0000256" key="2">
    <source>
        <dbReference type="ARBA" id="ARBA00022692"/>
    </source>
</evidence>
<keyword evidence="3 5" id="KW-1133">Transmembrane helix</keyword>
<feature type="transmembrane region" description="Helical" evidence="5">
    <location>
        <begin position="6"/>
        <end position="23"/>
    </location>
</feature>
<feature type="transmembrane region" description="Helical" evidence="5">
    <location>
        <begin position="113"/>
        <end position="137"/>
    </location>
</feature>
<keyword evidence="8" id="KW-1185">Reference proteome</keyword>
<evidence type="ECO:0000256" key="3">
    <source>
        <dbReference type="ARBA" id="ARBA00022989"/>
    </source>
</evidence>
<dbReference type="AlphaFoldDB" id="A0A2G9V1S6"/>
<accession>A0A2G9V1S6</accession>
<dbReference type="InterPro" id="IPR019427">
    <property type="entry name" value="7TM_GPCR_serpentine_rcpt_Srw"/>
</dbReference>
<evidence type="ECO:0000256" key="1">
    <source>
        <dbReference type="ARBA" id="ARBA00004370"/>
    </source>
</evidence>
<evidence type="ECO:0000256" key="4">
    <source>
        <dbReference type="ARBA" id="ARBA00023136"/>
    </source>
</evidence>
<organism evidence="7 8">
    <name type="scientific">Teladorsagia circumcincta</name>
    <name type="common">Brown stomach worm</name>
    <name type="synonym">Ostertagia circumcincta</name>
    <dbReference type="NCBI Taxonomy" id="45464"/>
    <lineage>
        <taxon>Eukaryota</taxon>
        <taxon>Metazoa</taxon>
        <taxon>Ecdysozoa</taxon>
        <taxon>Nematoda</taxon>
        <taxon>Chromadorea</taxon>
        <taxon>Rhabditida</taxon>
        <taxon>Rhabditina</taxon>
        <taxon>Rhabditomorpha</taxon>
        <taxon>Strongyloidea</taxon>
        <taxon>Trichostrongylidae</taxon>
        <taxon>Teladorsagia</taxon>
    </lineage>
</organism>
<evidence type="ECO:0000313" key="7">
    <source>
        <dbReference type="EMBL" id="PIO76427.1"/>
    </source>
</evidence>
<dbReference type="InterPro" id="IPR017452">
    <property type="entry name" value="GPCR_Rhodpsn_7TM"/>
</dbReference>